<evidence type="ECO:0000313" key="1">
    <source>
        <dbReference type="EMBL" id="KAA8590248.1"/>
    </source>
</evidence>
<keyword evidence="2" id="KW-1185">Reference proteome</keyword>
<evidence type="ECO:0000313" key="2">
    <source>
        <dbReference type="Proteomes" id="UP000327493"/>
    </source>
</evidence>
<dbReference type="Proteomes" id="UP000327493">
    <property type="component" value="Chromosome 8"/>
</dbReference>
<name>A0A5J5D6A9_9PERO</name>
<organism evidence="1 2">
    <name type="scientific">Etheostoma spectabile</name>
    <name type="common">orangethroat darter</name>
    <dbReference type="NCBI Taxonomy" id="54343"/>
    <lineage>
        <taxon>Eukaryota</taxon>
        <taxon>Metazoa</taxon>
        <taxon>Chordata</taxon>
        <taxon>Craniata</taxon>
        <taxon>Vertebrata</taxon>
        <taxon>Euteleostomi</taxon>
        <taxon>Actinopterygii</taxon>
        <taxon>Neopterygii</taxon>
        <taxon>Teleostei</taxon>
        <taxon>Neoteleostei</taxon>
        <taxon>Acanthomorphata</taxon>
        <taxon>Eupercaria</taxon>
        <taxon>Perciformes</taxon>
        <taxon>Percoidei</taxon>
        <taxon>Percidae</taxon>
        <taxon>Etheostomatinae</taxon>
        <taxon>Etheostoma</taxon>
    </lineage>
</organism>
<dbReference type="EMBL" id="VOFY01000008">
    <property type="protein sequence ID" value="KAA8590248.1"/>
    <property type="molecule type" value="Genomic_DNA"/>
</dbReference>
<comment type="caution">
    <text evidence="1">The sequence shown here is derived from an EMBL/GenBank/DDBJ whole genome shotgun (WGS) entry which is preliminary data.</text>
</comment>
<gene>
    <name evidence="1" type="ORF">FQN60_014182</name>
</gene>
<reference evidence="1 2" key="1">
    <citation type="submission" date="2019-08" db="EMBL/GenBank/DDBJ databases">
        <title>A chromosome-level genome assembly, high-density linkage maps, and genome scans reveal the genomic architecture of hybrid incompatibilities underlying speciation via character displacement in darters (Percidae: Etheostominae).</title>
        <authorList>
            <person name="Moran R.L."/>
            <person name="Catchen J.M."/>
            <person name="Fuller R.C."/>
        </authorList>
    </citation>
    <scope>NUCLEOTIDE SEQUENCE [LARGE SCALE GENOMIC DNA]</scope>
    <source>
        <strain evidence="1">EspeVRDwgs_2016</strain>
        <tissue evidence="1">Muscle</tissue>
    </source>
</reference>
<proteinExistence type="predicted"/>
<dbReference type="AlphaFoldDB" id="A0A5J5D6A9"/>
<accession>A0A5J5D6A9</accession>
<sequence length="86" mass="8961">MGTKSTNRQTNEGKSNEDCALKPNVPFISPTALLVCPGKEAVGEGHWQVISIPAGSAYSALSDLQIGSSDLHSSTVAAQILHISQV</sequence>
<protein>
    <submittedName>
        <fullName evidence="1">Uncharacterized protein</fullName>
    </submittedName>
</protein>